<reference evidence="3 4" key="1">
    <citation type="submission" date="2019-12" db="EMBL/GenBank/DDBJ databases">
        <authorList>
            <person name="Alioto T."/>
            <person name="Alioto T."/>
            <person name="Gomez Garrido J."/>
        </authorList>
    </citation>
    <scope>NUCLEOTIDE SEQUENCE [LARGE SCALE GENOMIC DNA]</scope>
</reference>
<dbReference type="PANTHER" id="PTHR47926">
    <property type="entry name" value="PENTATRICOPEPTIDE REPEAT-CONTAINING PROTEIN"/>
    <property type="match status" value="1"/>
</dbReference>
<dbReference type="Pfam" id="PF20431">
    <property type="entry name" value="E_motif"/>
    <property type="match status" value="1"/>
</dbReference>
<dbReference type="GO" id="GO:0003723">
    <property type="term" value="F:RNA binding"/>
    <property type="evidence" value="ECO:0007669"/>
    <property type="project" value="InterPro"/>
</dbReference>
<evidence type="ECO:0000256" key="1">
    <source>
        <dbReference type="ARBA" id="ARBA00022737"/>
    </source>
</evidence>
<protein>
    <recommendedName>
        <fullName evidence="5">Pentatricopeptide repeat-containing protein</fullName>
    </recommendedName>
</protein>
<evidence type="ECO:0008006" key="5">
    <source>
        <dbReference type="Google" id="ProtNLM"/>
    </source>
</evidence>
<dbReference type="InterPro" id="IPR002885">
    <property type="entry name" value="PPR_rpt"/>
</dbReference>
<dbReference type="InterPro" id="IPR046848">
    <property type="entry name" value="E_motif"/>
</dbReference>
<dbReference type="OrthoDB" id="185373at2759"/>
<dbReference type="FunFam" id="1.25.40.10:FF:000184">
    <property type="entry name" value="Pentatricopeptide repeat-containing protein, chloroplastic"/>
    <property type="match status" value="1"/>
</dbReference>
<organism evidence="3 4">
    <name type="scientific">Olea europaea subsp. europaea</name>
    <dbReference type="NCBI Taxonomy" id="158383"/>
    <lineage>
        <taxon>Eukaryota</taxon>
        <taxon>Viridiplantae</taxon>
        <taxon>Streptophyta</taxon>
        <taxon>Embryophyta</taxon>
        <taxon>Tracheophyta</taxon>
        <taxon>Spermatophyta</taxon>
        <taxon>Magnoliopsida</taxon>
        <taxon>eudicotyledons</taxon>
        <taxon>Gunneridae</taxon>
        <taxon>Pentapetalae</taxon>
        <taxon>asterids</taxon>
        <taxon>lamiids</taxon>
        <taxon>Lamiales</taxon>
        <taxon>Oleaceae</taxon>
        <taxon>Oleeae</taxon>
        <taxon>Olea</taxon>
    </lineage>
</organism>
<dbReference type="InterPro" id="IPR011990">
    <property type="entry name" value="TPR-like_helical_dom_sf"/>
</dbReference>
<name>A0A8S0UVE1_OLEEU</name>
<dbReference type="Proteomes" id="UP000594638">
    <property type="component" value="Unassembled WGS sequence"/>
</dbReference>
<evidence type="ECO:0000313" key="3">
    <source>
        <dbReference type="EMBL" id="CAA3022904.1"/>
    </source>
</evidence>
<keyword evidence="1" id="KW-0677">Repeat</keyword>
<feature type="repeat" description="PPR" evidence="2">
    <location>
        <begin position="354"/>
        <end position="384"/>
    </location>
</feature>
<dbReference type="Gene3D" id="1.25.40.10">
    <property type="entry name" value="Tetratricopeptide repeat domain"/>
    <property type="match status" value="3"/>
</dbReference>
<feature type="repeat" description="PPR" evidence="2">
    <location>
        <begin position="213"/>
        <end position="247"/>
    </location>
</feature>
<dbReference type="EMBL" id="CACTIH010009079">
    <property type="protein sequence ID" value="CAA3022904.1"/>
    <property type="molecule type" value="Genomic_DNA"/>
</dbReference>
<dbReference type="Pfam" id="PF01535">
    <property type="entry name" value="PPR"/>
    <property type="match status" value="4"/>
</dbReference>
<dbReference type="AlphaFoldDB" id="A0A8S0UVE1"/>
<dbReference type="PROSITE" id="PS51375">
    <property type="entry name" value="PPR"/>
    <property type="match status" value="2"/>
</dbReference>
<comment type="caution">
    <text evidence="3">The sequence shown here is derived from an EMBL/GenBank/DDBJ whole genome shotgun (WGS) entry which is preliminary data.</text>
</comment>
<proteinExistence type="predicted"/>
<accession>A0A8S0UVE1</accession>
<dbReference type="FunFam" id="1.25.40.10:FF:000344">
    <property type="entry name" value="Pentatricopeptide repeat-containing protein"/>
    <property type="match status" value="1"/>
</dbReference>
<dbReference type="InterPro" id="IPR046960">
    <property type="entry name" value="PPR_At4g14850-like_plant"/>
</dbReference>
<sequence>MLFKLYFGQLLLPLKFGRAIKFSSLATSSSWVHDNQLFQRHPRLRVLEENCSAFHHFKQALCYVIVSGLHRNPFVMSRILYLSLFELEGDIKRKSEFGVQIFNQIERPNIFSWNTMIRFFANCADFQNSVIALDYYTKMVRQEVVPDNYTFPFLIQACGAISDLELVKQIHSHVFKLELGSNLFVQNSLVGAYLVCGSSDDTWLLFDEMLEKDVVSWTTLISRLVEQCNYREALQVFREMIAGNSQTQPNVATMVSVVSSSGNLGSLDHTKCFHALLEKAGWIELDVAIANSLINAYAKSGSMKCSAKVFNELHDSKRDVYSWTAVISGYAMHGGVNALNLFSRMKLVYGVIPDAITFIAILSACAHSGQVEEGLRIFECMNTKYKIEPNLKHYGCIVDLLGRAGMLNEAYSVVQKMPWEPNLAILGSLLNACRLHNNVELGETILKKIMLVSERSGAPVLVSNMYANENQWSKVSRIRLKMRGVMQEKPPGKSWIQVKDAVHEFVVGVKSHPQSLELDMVLQGLESLTKM</sequence>
<keyword evidence="4" id="KW-1185">Reference proteome</keyword>
<evidence type="ECO:0000313" key="4">
    <source>
        <dbReference type="Proteomes" id="UP000594638"/>
    </source>
</evidence>
<gene>
    <name evidence="3" type="ORF">OLEA9_A080819</name>
</gene>
<dbReference type="Pfam" id="PF13812">
    <property type="entry name" value="PPR_3"/>
    <property type="match status" value="1"/>
</dbReference>
<dbReference type="Gramene" id="OE9A080819T2">
    <property type="protein sequence ID" value="OE9A080819C2"/>
    <property type="gene ID" value="OE9A080819"/>
</dbReference>
<dbReference type="GO" id="GO:0009451">
    <property type="term" value="P:RNA modification"/>
    <property type="evidence" value="ECO:0007669"/>
    <property type="project" value="InterPro"/>
</dbReference>
<dbReference type="NCBIfam" id="TIGR00756">
    <property type="entry name" value="PPR"/>
    <property type="match status" value="1"/>
</dbReference>
<evidence type="ECO:0000256" key="2">
    <source>
        <dbReference type="PROSITE-ProRule" id="PRU00708"/>
    </source>
</evidence>